<dbReference type="InterPro" id="IPR003661">
    <property type="entry name" value="HisK_dim/P_dom"/>
</dbReference>
<dbReference type="PROSITE" id="PS50839">
    <property type="entry name" value="CHASE"/>
    <property type="match status" value="1"/>
</dbReference>
<dbReference type="EC" id="2.7.13.3" evidence="3"/>
<gene>
    <name evidence="15" type="ORF">RHGRI_009846</name>
</gene>
<dbReference type="CDD" id="cd00082">
    <property type="entry name" value="HisKA"/>
    <property type="match status" value="1"/>
</dbReference>
<dbReference type="Pfam" id="PF24896">
    <property type="entry name" value="Receiver_CRE1"/>
    <property type="match status" value="2"/>
</dbReference>
<keyword evidence="8 11" id="KW-1133">Transmembrane helix</keyword>
<dbReference type="SMART" id="SM00448">
    <property type="entry name" value="REC"/>
    <property type="match status" value="1"/>
</dbReference>
<evidence type="ECO:0000256" key="11">
    <source>
        <dbReference type="SAM" id="Phobius"/>
    </source>
</evidence>
<keyword evidence="16" id="KW-1185">Reference proteome</keyword>
<dbReference type="PROSITE" id="PS50110">
    <property type="entry name" value="RESPONSE_REGULATORY"/>
    <property type="match status" value="1"/>
</dbReference>
<dbReference type="PANTHER" id="PTHR43719:SF35">
    <property type="entry name" value="HISTIDINE KINASE 2"/>
    <property type="match status" value="1"/>
</dbReference>
<evidence type="ECO:0000256" key="5">
    <source>
        <dbReference type="ARBA" id="ARBA00022679"/>
    </source>
</evidence>
<dbReference type="InterPro" id="IPR056839">
    <property type="entry name" value="Receiver_AHK4/CRE1_1st"/>
</dbReference>
<dbReference type="InterPro" id="IPR004358">
    <property type="entry name" value="Sig_transdc_His_kin-like_C"/>
</dbReference>
<dbReference type="Pfam" id="PF02518">
    <property type="entry name" value="HATPase_c"/>
    <property type="match status" value="1"/>
</dbReference>
<dbReference type="SUPFAM" id="SSF47384">
    <property type="entry name" value="Homodimeric domain of signal transducing histidine kinase"/>
    <property type="match status" value="1"/>
</dbReference>
<dbReference type="GO" id="GO:0010029">
    <property type="term" value="P:regulation of seed germination"/>
    <property type="evidence" value="ECO:0007669"/>
    <property type="project" value="UniProtKB-ARBA"/>
</dbReference>
<dbReference type="GO" id="GO:0009884">
    <property type="term" value="F:cytokinin receptor activity"/>
    <property type="evidence" value="ECO:0007669"/>
    <property type="project" value="UniProtKB-ARBA"/>
</dbReference>
<sequence length="1345" mass="151059">MTFSALSGVSLNLSRLLLRTCRWILVKMSLSCKHCGSNGKFSSSPKLKKAKEPLHESNRVWKWGTVLLFVWLLGAAGIGSIWFFSGLNDGSPKDVALNLSQDKDDRVFPEYFNVSKEQFHDLDSLFCGSDQIYSSDIMVAMCSLEDYPEYYLDYKILETYRFFPFATFSQIMPLQCTNNVHYEMLPSDVACAMEVLRSEKQEFGSHHGMIAEDIEFQNQCPAREEDVPGTPGLYLPEDKSLSSASCSISTTASSDRNCEKYVLQRRAFGAMVVEQCQSFSFCLVKACYWVVLGVVLSCLMPWLCKKFLGYEKWKLFQQQLPPQQRQQQQVWSSSKSTGNWRLNVLIGGVVTGLVISGCLFWYIRKGDVSKREETLSNMCDERARMLQDQFNVSMNHVHALAILVSAFHHGKEPSAIDQKTFGEYTERTAFERPLTSGVAYALRVLHTEREEFEEEHGWTIKKMETEDQSLIQDCDPQNLDPSPPQDEYAPVIFAQETVSHIVSIDMMSGKEDRENILRARASGKGVLTTPFNLLKSNHLGVVLTFAVYSTHLPQDAKPEQRINATVGYLGASYDVPSLVEKLLQQLASKQTIVVHVYDTTNKNEPIKMYGPDDVIDTGLLHISSLDFGDPARKHEMHCRFKQKPSPHWIAIMASGGTLVITFLLGHIFNAARLRIATVERDYQEMMELKHRAEAADVAKSQFLATVSHEIRTPMNGVLGMLQMLMDTGLDANQLDYAHTALVSGQDLISLINEVLDQAKIESGRLELEAVPFDLRAVLDNVLSLFSGKSLEKGIEKLAVYVSDQIPAVVVGDPGRFRQIITNLVGNSIKFTNDRGHIFVSVHLAEEVRQPFESRDGVLKHSSTLVPNSSTNSYNTLSGFPVVDRWKSWQKFSSGTGLPEEYENVKLLVTVEDTGVGIPRDAQSRIFMPFMQADSSTSRTYGGTGIGLSISKRLVYLMGGEIGFVSEPGTGSTFSFTVVLRKGETSSLDSKQQYYDPAVSDFRGLRALVVDDKSIRAEVTRYHLQRLGIIVDHIAFSMESACAYLSSSDSNSRENTSSNYYGSHIYGIVESFFSISSLFFDLPLMLLLVVMSSESSHFSMVLVEKDVWKADSSHPFHRLLKELRQNSRTQVPETLPKIFLLATSIPPTERQRNELKSACLVDNVLMKPLRLSVLIFCFQEVPTIGKKRQASRGKPPVLGVLLRNKRILVVDDNLVNRRVAEGALKKYGAIVTCLESGKAALEILKPPHNFDACFMDLQMPEMDGFDATRRIRNLERKFNERIESGEASSEMFSNVAHWHTPIFAMTADVIQANKEECMKSGMDDYVSKPFDQEQLYSAVARFFESG</sequence>
<evidence type="ECO:0000256" key="4">
    <source>
        <dbReference type="ARBA" id="ARBA00022553"/>
    </source>
</evidence>
<dbReference type="PRINTS" id="PR00344">
    <property type="entry name" value="BCTRLSENSOR"/>
</dbReference>
<feature type="domain" description="Histidine kinase" evidence="12">
    <location>
        <begin position="705"/>
        <end position="981"/>
    </location>
</feature>
<evidence type="ECO:0000259" key="13">
    <source>
        <dbReference type="PROSITE" id="PS50110"/>
    </source>
</evidence>
<evidence type="ECO:0000259" key="12">
    <source>
        <dbReference type="PROSITE" id="PS50109"/>
    </source>
</evidence>
<dbReference type="CDD" id="cd17546">
    <property type="entry name" value="REC_hyHK_CKI1_RcsC-like"/>
    <property type="match status" value="1"/>
</dbReference>
<dbReference type="InterPro" id="IPR006189">
    <property type="entry name" value="CHASE_dom"/>
</dbReference>
<dbReference type="CDD" id="cd16922">
    <property type="entry name" value="HATPase_EvgS-ArcB-TorS-like"/>
    <property type="match status" value="1"/>
</dbReference>
<comment type="caution">
    <text evidence="15">The sequence shown here is derived from an EMBL/GenBank/DDBJ whole genome shotgun (WGS) entry which is preliminary data.</text>
</comment>
<dbReference type="InterPro" id="IPR036890">
    <property type="entry name" value="HATPase_C_sf"/>
</dbReference>
<dbReference type="Gene3D" id="3.30.565.10">
    <property type="entry name" value="Histidine kinase-like ATPase, C-terminal domain"/>
    <property type="match status" value="1"/>
</dbReference>
<dbReference type="GO" id="GO:0048509">
    <property type="term" value="P:regulation of meristem development"/>
    <property type="evidence" value="ECO:0007669"/>
    <property type="project" value="UniProtKB-ARBA"/>
</dbReference>
<dbReference type="GO" id="GO:0048831">
    <property type="term" value="P:regulation of shoot system development"/>
    <property type="evidence" value="ECO:0007669"/>
    <property type="project" value="UniProtKB-ARBA"/>
</dbReference>
<dbReference type="InterPro" id="IPR001789">
    <property type="entry name" value="Sig_transdc_resp-reg_receiver"/>
</dbReference>
<feature type="transmembrane region" description="Helical" evidence="11">
    <location>
        <begin position="340"/>
        <end position="363"/>
    </location>
</feature>
<feature type="domain" description="CHASE" evidence="14">
    <location>
        <begin position="412"/>
        <end position="637"/>
    </location>
</feature>
<dbReference type="Gene3D" id="3.40.50.2300">
    <property type="match status" value="1"/>
</dbReference>
<dbReference type="SMART" id="SM01079">
    <property type="entry name" value="CHASE"/>
    <property type="match status" value="1"/>
</dbReference>
<proteinExistence type="predicted"/>
<dbReference type="Pfam" id="PF00072">
    <property type="entry name" value="Response_reg"/>
    <property type="match status" value="1"/>
</dbReference>
<comment type="catalytic activity">
    <reaction evidence="1">
        <text>ATP + protein L-histidine = ADP + protein N-phospho-L-histidine.</text>
        <dbReference type="EC" id="2.7.13.3"/>
    </reaction>
</comment>
<dbReference type="PANTHER" id="PTHR43719">
    <property type="entry name" value="TWO-COMPONENT HISTIDINE KINASE"/>
    <property type="match status" value="1"/>
</dbReference>
<name>A0AAV6KGX6_9ERIC</name>
<dbReference type="Pfam" id="PF00512">
    <property type="entry name" value="HisKA"/>
    <property type="match status" value="1"/>
</dbReference>
<dbReference type="GO" id="GO:0009414">
    <property type="term" value="P:response to water deprivation"/>
    <property type="evidence" value="ECO:0007669"/>
    <property type="project" value="UniProtKB-ARBA"/>
</dbReference>
<evidence type="ECO:0000256" key="6">
    <source>
        <dbReference type="ARBA" id="ARBA00022692"/>
    </source>
</evidence>
<keyword evidence="6 11" id="KW-0812">Transmembrane</keyword>
<dbReference type="InterPro" id="IPR011006">
    <property type="entry name" value="CheY-like_superfamily"/>
</dbReference>
<organism evidence="15 16">
    <name type="scientific">Rhododendron griersonianum</name>
    <dbReference type="NCBI Taxonomy" id="479676"/>
    <lineage>
        <taxon>Eukaryota</taxon>
        <taxon>Viridiplantae</taxon>
        <taxon>Streptophyta</taxon>
        <taxon>Embryophyta</taxon>
        <taxon>Tracheophyta</taxon>
        <taxon>Spermatophyta</taxon>
        <taxon>Magnoliopsida</taxon>
        <taxon>eudicotyledons</taxon>
        <taxon>Gunneridae</taxon>
        <taxon>Pentapetalae</taxon>
        <taxon>asterids</taxon>
        <taxon>Ericales</taxon>
        <taxon>Ericaceae</taxon>
        <taxon>Ericoideae</taxon>
        <taxon>Rhodoreae</taxon>
        <taxon>Rhododendron</taxon>
    </lineage>
</organism>
<evidence type="ECO:0000256" key="2">
    <source>
        <dbReference type="ARBA" id="ARBA00004477"/>
    </source>
</evidence>
<dbReference type="EMBL" id="JACTNZ010000004">
    <property type="protein sequence ID" value="KAG5551574.1"/>
    <property type="molecule type" value="Genomic_DNA"/>
</dbReference>
<dbReference type="GO" id="GO:0033554">
    <property type="term" value="P:cellular response to stress"/>
    <property type="evidence" value="ECO:0007669"/>
    <property type="project" value="UniProtKB-ARBA"/>
</dbReference>
<feature type="domain" description="Response regulatory" evidence="13">
    <location>
        <begin position="1205"/>
        <end position="1342"/>
    </location>
</feature>
<dbReference type="InterPro" id="IPR036097">
    <property type="entry name" value="HisK_dim/P_sf"/>
</dbReference>
<reference evidence="15" key="1">
    <citation type="submission" date="2020-08" db="EMBL/GenBank/DDBJ databases">
        <title>Plant Genome Project.</title>
        <authorList>
            <person name="Zhang R.-G."/>
        </authorList>
    </citation>
    <scope>NUCLEOTIDE SEQUENCE</scope>
    <source>
        <strain evidence="15">WSP0</strain>
        <tissue evidence="15">Leaf</tissue>
    </source>
</reference>
<accession>A0AAV6KGX6</accession>
<feature type="modified residue" description="4-aspartylphosphate" evidence="10">
    <location>
        <position position="1255"/>
    </location>
</feature>
<evidence type="ECO:0000256" key="9">
    <source>
        <dbReference type="ARBA" id="ARBA00023136"/>
    </source>
</evidence>
<dbReference type="Proteomes" id="UP000823749">
    <property type="component" value="Chromosome 4"/>
</dbReference>
<comment type="subcellular location">
    <subcellularLocation>
        <location evidence="2">Endoplasmic reticulum membrane</location>
        <topology evidence="2">Multi-pass membrane protein</topology>
    </subcellularLocation>
</comment>
<evidence type="ECO:0000313" key="15">
    <source>
        <dbReference type="EMBL" id="KAG5551574.1"/>
    </source>
</evidence>
<protein>
    <recommendedName>
        <fullName evidence="3">histidine kinase</fullName>
        <ecNumber evidence="3">2.7.13.3</ecNumber>
    </recommendedName>
</protein>
<dbReference type="Pfam" id="PF03924">
    <property type="entry name" value="CHASE"/>
    <property type="match status" value="1"/>
</dbReference>
<dbReference type="Gene3D" id="1.10.287.130">
    <property type="match status" value="1"/>
</dbReference>
<evidence type="ECO:0000256" key="10">
    <source>
        <dbReference type="PROSITE-ProRule" id="PRU00169"/>
    </source>
</evidence>
<dbReference type="SUPFAM" id="SSF55874">
    <property type="entry name" value="ATPase domain of HSP90 chaperone/DNA topoisomerase II/histidine kinase"/>
    <property type="match status" value="1"/>
</dbReference>
<evidence type="ECO:0000256" key="7">
    <source>
        <dbReference type="ARBA" id="ARBA00022777"/>
    </source>
</evidence>
<keyword evidence="7" id="KW-0418">Kinase</keyword>
<keyword evidence="4 10" id="KW-0597">Phosphoprotein</keyword>
<keyword evidence="9 11" id="KW-0472">Membrane</keyword>
<evidence type="ECO:0000256" key="3">
    <source>
        <dbReference type="ARBA" id="ARBA00012438"/>
    </source>
</evidence>
<keyword evidence="5" id="KW-0808">Transferase</keyword>
<dbReference type="Gene3D" id="6.10.250.1190">
    <property type="match status" value="1"/>
</dbReference>
<dbReference type="GO" id="GO:0000155">
    <property type="term" value="F:phosphorelay sensor kinase activity"/>
    <property type="evidence" value="ECO:0007669"/>
    <property type="project" value="InterPro"/>
</dbReference>
<dbReference type="Gene3D" id="3.30.450.350">
    <property type="entry name" value="CHASE domain"/>
    <property type="match status" value="1"/>
</dbReference>
<feature type="transmembrane region" description="Helical" evidence="11">
    <location>
        <begin position="63"/>
        <end position="84"/>
    </location>
</feature>
<feature type="transmembrane region" description="Helical" evidence="11">
    <location>
        <begin position="286"/>
        <end position="303"/>
    </location>
</feature>
<dbReference type="InterPro" id="IPR003594">
    <property type="entry name" value="HATPase_dom"/>
</dbReference>
<evidence type="ECO:0000256" key="8">
    <source>
        <dbReference type="ARBA" id="ARBA00022989"/>
    </source>
</evidence>
<evidence type="ECO:0000259" key="14">
    <source>
        <dbReference type="PROSITE" id="PS50839"/>
    </source>
</evidence>
<evidence type="ECO:0000256" key="1">
    <source>
        <dbReference type="ARBA" id="ARBA00000085"/>
    </source>
</evidence>
<dbReference type="InterPro" id="IPR042240">
    <property type="entry name" value="CHASE_sf"/>
</dbReference>
<dbReference type="GO" id="GO:0005789">
    <property type="term" value="C:endoplasmic reticulum membrane"/>
    <property type="evidence" value="ECO:0007669"/>
    <property type="project" value="UniProtKB-SubCell"/>
</dbReference>
<dbReference type="FunFam" id="1.10.287.130:FF:000015">
    <property type="entry name" value="Histidine kinase 4"/>
    <property type="match status" value="1"/>
</dbReference>
<dbReference type="PROSITE" id="PS50109">
    <property type="entry name" value="HIS_KIN"/>
    <property type="match status" value="1"/>
</dbReference>
<dbReference type="SMART" id="SM00387">
    <property type="entry name" value="HATPase_c"/>
    <property type="match status" value="1"/>
</dbReference>
<dbReference type="GO" id="GO:0043424">
    <property type="term" value="F:protein histidine kinase binding"/>
    <property type="evidence" value="ECO:0007669"/>
    <property type="project" value="UniProtKB-ARBA"/>
</dbReference>
<dbReference type="SMART" id="SM00388">
    <property type="entry name" value="HisKA"/>
    <property type="match status" value="1"/>
</dbReference>
<dbReference type="FunFam" id="3.30.450.350:FF:000001">
    <property type="entry name" value="Histidine kinase 4"/>
    <property type="match status" value="1"/>
</dbReference>
<dbReference type="GO" id="GO:0005634">
    <property type="term" value="C:nucleus"/>
    <property type="evidence" value="ECO:0007669"/>
    <property type="project" value="TreeGrafter"/>
</dbReference>
<feature type="transmembrane region" description="Helical" evidence="11">
    <location>
        <begin position="648"/>
        <end position="668"/>
    </location>
</feature>
<dbReference type="InterPro" id="IPR050956">
    <property type="entry name" value="2C_system_His_kinase"/>
</dbReference>
<evidence type="ECO:0000313" key="16">
    <source>
        <dbReference type="Proteomes" id="UP000823749"/>
    </source>
</evidence>
<dbReference type="InterPro" id="IPR005467">
    <property type="entry name" value="His_kinase_dom"/>
</dbReference>
<dbReference type="SUPFAM" id="SSF52172">
    <property type="entry name" value="CheY-like"/>
    <property type="match status" value="1"/>
</dbReference>